<feature type="region of interest" description="Disordered" evidence="1">
    <location>
        <begin position="185"/>
        <end position="235"/>
    </location>
</feature>
<proteinExistence type="predicted"/>
<dbReference type="OrthoDB" id="3918840at2759"/>
<feature type="compositionally biased region" description="Low complexity" evidence="1">
    <location>
        <begin position="894"/>
        <end position="911"/>
    </location>
</feature>
<name>A0A420YJC0_9PEZI</name>
<reference evidence="2 3" key="1">
    <citation type="submission" date="2018-08" db="EMBL/GenBank/DDBJ databases">
        <title>Draft genome of the lignicolous fungus Coniochaeta pulveracea.</title>
        <authorList>
            <person name="Borstlap C.J."/>
            <person name="De Witt R.N."/>
            <person name="Botha A."/>
            <person name="Volschenk H."/>
        </authorList>
    </citation>
    <scope>NUCLEOTIDE SEQUENCE [LARGE SCALE GENOMIC DNA]</scope>
    <source>
        <strain evidence="2 3">CAB683</strain>
    </source>
</reference>
<feature type="compositionally biased region" description="Low complexity" evidence="1">
    <location>
        <begin position="484"/>
        <end position="493"/>
    </location>
</feature>
<feature type="region of interest" description="Disordered" evidence="1">
    <location>
        <begin position="836"/>
        <end position="977"/>
    </location>
</feature>
<feature type="compositionally biased region" description="Low complexity" evidence="1">
    <location>
        <begin position="208"/>
        <end position="225"/>
    </location>
</feature>
<feature type="region of interest" description="Disordered" evidence="1">
    <location>
        <begin position="1128"/>
        <end position="1164"/>
    </location>
</feature>
<feature type="compositionally biased region" description="Polar residues" evidence="1">
    <location>
        <begin position="1209"/>
        <end position="1218"/>
    </location>
</feature>
<feature type="compositionally biased region" description="Polar residues" evidence="1">
    <location>
        <begin position="414"/>
        <end position="425"/>
    </location>
</feature>
<protein>
    <recommendedName>
        <fullName evidence="4">Mediator complex subunit 15 KIX domain-containing protein</fullName>
    </recommendedName>
</protein>
<feature type="region of interest" description="Disordered" evidence="1">
    <location>
        <begin position="301"/>
        <end position="347"/>
    </location>
</feature>
<dbReference type="STRING" id="177199.A0A420YJC0"/>
<comment type="caution">
    <text evidence="2">The sequence shown here is derived from an EMBL/GenBank/DDBJ whole genome shotgun (WGS) entry which is preliminary data.</text>
</comment>
<gene>
    <name evidence="2" type="ORF">DL546_005255</name>
</gene>
<feature type="compositionally biased region" description="Polar residues" evidence="1">
    <location>
        <begin position="1380"/>
        <end position="1395"/>
    </location>
</feature>
<sequence>MAANMGMAGNSHMLMQSQQQQRQHPQQQDRQLGQYVYQNLINTPLTQPWQQNLAVQDRLGKTMQLVTNIYLAGQGNQAAAAQLGVQFEAQALQRSPDRQTYERNMAAKTEEFLKKRQARVPQAQNQLSVEAARQHQLRQQQQQQQQVQQAMMMNQISPTTLQAQMAARAMGQGGQQGFQHLRAPMQASPIPPQPQQLGMANPGLQSHQLPNQPPFQLNLPQQRQPGNPLSDGSAVTPQDRLRAQQAGSQMYQRMTDEQKMQIRTTMQRVIPQPQLLEMAQQNKDPALFYCQQQAMKNLMQAKQQAIRQQQQQQQQGTGPNPNVPPPPGSLQFQQQLQQQQQQLQQKQHMVMNAGTMNGLAGQGGGGVPNGQIFNNISENVLNEQKAGFLAEQAGQMVVPVSNGAGRGTATPQPIGTMAGQNTPNKGQLGGPQQQPRPGTVRPQMGQSINLSQVKMEQAAAQAAAQSKAQATARQMQGQPGGLGASAAASQSPAMNTIGTPMNQASVAGNGMDGGPGNGVRNNVGTPAMGPMPDQRFNQGANARPMSMPVLGNIPPNVYKTFMNSLNPTQLQQVSSMPQDKVRETILRWQAAQPSMNNPGQLGNQTPQMVGQPQMGQMHMNNNQFAGVGLGLPQQQPQAGLGVNPAMIQQANLAARAQMPGNLRTNPAAIGLMNTMLIPEQVRQFLQGQLPLEVQRWGDLLEKWLPHHNLPPHVRQQLDEFRTQQFKELLQNRQAQAHAQQQAVASGQLPLGMPQQQQRPQFENVIQPPAGQQAPGNNIGNLGSISFPPNVFQVTPQDLQLFRHQQPQYANADNETISKHIIGFKKRNWVQRARIMHAAQQRQQQQAGLASNSGVPPGQHPNANANTPAPQPDIHMQEPTPAPAPASAPAPAPPQSHAQKAAAVSSEPAAPAHKTANHAVPNVPNRSTPSNNLPPHAAKNLKRPLSEMAVNSQEGSGAPGANPHRAVAEATTRSRPQMARATPEQLAKMTQEQRHQYQQVVGRHAASILQTIQQAVIQQLSTATRPDIPMSPEERTVMGAAVIDILPKFEKTRMMFLNMLAQTFPGAGTQEIRARIRDYFVHWVRLTQQFSDLQSRTLKPVLSLNKAELEAAKDFLRNLIRDCSRLTGATQGSGAPSAASAAGQTQMPGTTSQVTPGVTPIPAPLNQANLEKNTQALNKLHQRSNSKGGQPPAAPTTAQPPFSFGAHMSPTGQPTYFNTPAVTQENLIPPPARKKIKTGPGPQQHSQQVSSPAVSQAGPSPQVKARSPELKRQAQAESTRQPARPSFICPDTACDRHKAGFSSQQALDAHHQEEHVKPYENPEKFALDTLAEMLGLDGQGQSRHKSAGTVDSSQVKAPRMAPGLSKQSQTSVVKAELAPTPMSTTASASMKRQGSATGRKAGDNKKSPTPAANNTPKVAPLTPDEDLWAHSLVDPQTLSTTFAPLAAGQLGIGGKVQFLTPNDTPEAISSEVALATDFSDHLDLDINWASPVGGDMDLDLEGFLNLSGTDANATLEDSIPYIMWDDPSPQDFTMPVELNTTLYSLACS</sequence>
<feature type="compositionally biased region" description="Polar residues" evidence="1">
    <location>
        <begin position="195"/>
        <end position="207"/>
    </location>
</feature>
<feature type="compositionally biased region" description="Low complexity" evidence="1">
    <location>
        <begin position="1238"/>
        <end position="1257"/>
    </location>
</feature>
<evidence type="ECO:0000313" key="2">
    <source>
        <dbReference type="EMBL" id="RKU47992.1"/>
    </source>
</evidence>
<dbReference type="EMBL" id="QVQW01000006">
    <property type="protein sequence ID" value="RKU47992.1"/>
    <property type="molecule type" value="Genomic_DNA"/>
</dbReference>
<feature type="compositionally biased region" description="Low complexity" evidence="1">
    <location>
        <begin position="836"/>
        <end position="846"/>
    </location>
</feature>
<accession>A0A420YJC0</accession>
<feature type="compositionally biased region" description="Polar residues" evidence="1">
    <location>
        <begin position="1146"/>
        <end position="1155"/>
    </location>
</feature>
<feature type="compositionally biased region" description="Polar residues" evidence="1">
    <location>
        <begin position="923"/>
        <end position="932"/>
    </location>
</feature>
<feature type="compositionally biased region" description="Pro residues" evidence="1">
    <location>
        <begin position="879"/>
        <end position="893"/>
    </location>
</feature>
<evidence type="ECO:0000256" key="1">
    <source>
        <dbReference type="SAM" id="MobiDB-lite"/>
    </source>
</evidence>
<feature type="region of interest" description="Disordered" evidence="1">
    <location>
        <begin position="414"/>
        <end position="444"/>
    </location>
</feature>
<feature type="compositionally biased region" description="Low complexity" evidence="1">
    <location>
        <begin position="330"/>
        <end position="347"/>
    </location>
</feature>
<feature type="compositionally biased region" description="Low complexity" evidence="1">
    <location>
        <begin position="430"/>
        <end position="443"/>
    </location>
</feature>
<keyword evidence="3" id="KW-1185">Reference proteome</keyword>
<feature type="region of interest" description="Disordered" evidence="1">
    <location>
        <begin position="1180"/>
        <end position="1218"/>
    </location>
</feature>
<feature type="region of interest" description="Disordered" evidence="1">
    <location>
        <begin position="1230"/>
        <end position="1290"/>
    </location>
</feature>
<feature type="region of interest" description="Disordered" evidence="1">
    <location>
        <begin position="1338"/>
        <end position="1420"/>
    </location>
</feature>
<feature type="compositionally biased region" description="Low complexity" evidence="1">
    <location>
        <begin position="301"/>
        <end position="315"/>
    </location>
</feature>
<feature type="compositionally biased region" description="Polar residues" evidence="1">
    <location>
        <begin position="494"/>
        <end position="506"/>
    </location>
</feature>
<dbReference type="Proteomes" id="UP000275385">
    <property type="component" value="Unassembled WGS sequence"/>
</dbReference>
<feature type="region of interest" description="Disordered" evidence="1">
    <location>
        <begin position="1"/>
        <end position="30"/>
    </location>
</feature>
<feature type="compositionally biased region" description="Low complexity" evidence="1">
    <location>
        <begin position="16"/>
        <end position="30"/>
    </location>
</feature>
<evidence type="ECO:0008006" key="4">
    <source>
        <dbReference type="Google" id="ProtNLM"/>
    </source>
</evidence>
<evidence type="ECO:0000313" key="3">
    <source>
        <dbReference type="Proteomes" id="UP000275385"/>
    </source>
</evidence>
<feature type="compositionally biased region" description="Low complexity" evidence="1">
    <location>
        <begin position="1128"/>
        <end position="1145"/>
    </location>
</feature>
<feature type="region of interest" description="Disordered" evidence="1">
    <location>
        <begin position="469"/>
        <end position="521"/>
    </location>
</feature>
<organism evidence="2 3">
    <name type="scientific">Coniochaeta pulveracea</name>
    <dbReference type="NCBI Taxonomy" id="177199"/>
    <lineage>
        <taxon>Eukaryota</taxon>
        <taxon>Fungi</taxon>
        <taxon>Dikarya</taxon>
        <taxon>Ascomycota</taxon>
        <taxon>Pezizomycotina</taxon>
        <taxon>Sordariomycetes</taxon>
        <taxon>Sordariomycetidae</taxon>
        <taxon>Coniochaetales</taxon>
        <taxon>Coniochaetaceae</taxon>
        <taxon>Coniochaeta</taxon>
    </lineage>
</organism>